<sequence length="238" mass="27636">MGSYEDAVSREVKDWLYQMRKKSRLWKRTSKHAQDKFNGLIPEKAHHLITDAIKHMVKATLWGSEYTTKRPSHIVVTLQEQDEKLTETLIKYRNTASVEGAGTGAVGFIGGLADFPLLLSIKMKFLFEAAMIYGYDTSEYEERLFLLHIFQLAFSSDDKRRETMDIIEDWENRKAELVDMDWQVFQQEYRDHIDLIKMLQMIPGIGAVVGAYANFHLLEQLGAVAKNAYRLRRIQQNN</sequence>
<dbReference type="OrthoDB" id="1705901at2"/>
<dbReference type="EMBL" id="CP022983">
    <property type="protein sequence ID" value="ASV66328.1"/>
    <property type="molecule type" value="Genomic_DNA"/>
</dbReference>
<gene>
    <name evidence="1" type="ORF">CKF48_02620</name>
</gene>
<dbReference type="InterPro" id="IPR024787">
    <property type="entry name" value="EcsC"/>
</dbReference>
<evidence type="ECO:0000313" key="2">
    <source>
        <dbReference type="Proteomes" id="UP000215137"/>
    </source>
</evidence>
<dbReference type="Proteomes" id="UP000215137">
    <property type="component" value="Chromosome"/>
</dbReference>
<dbReference type="RefSeq" id="WP_095369903.1">
    <property type="nucleotide sequence ID" value="NZ_CP022983.1"/>
</dbReference>
<accession>A0A248TDN1</accession>
<dbReference type="PANTHER" id="PTHR41260:SF1">
    <property type="entry name" value="PROTEIN ECSC"/>
    <property type="match status" value="1"/>
</dbReference>
<keyword evidence="2" id="KW-1185">Reference proteome</keyword>
<dbReference type="AlphaFoldDB" id="A0A248TDN1"/>
<evidence type="ECO:0000313" key="1">
    <source>
        <dbReference type="EMBL" id="ASV66328.1"/>
    </source>
</evidence>
<dbReference type="Pfam" id="PF12787">
    <property type="entry name" value="EcsC"/>
    <property type="match status" value="1"/>
</dbReference>
<name>A0A248TDN1_9BACI</name>
<dbReference type="PANTHER" id="PTHR41260">
    <property type="entry name" value="PROTEIN ECSC"/>
    <property type="match status" value="1"/>
</dbReference>
<reference evidence="1 2" key="1">
    <citation type="submission" date="2017-08" db="EMBL/GenBank/DDBJ databases">
        <title>Complete Genome Sequence of Bacillus kochii Oregon-R-modENCODE STRAIN BDGP4, isolated from Drosophila melanogaster gut.</title>
        <authorList>
            <person name="Wan K.H."/>
            <person name="Yu C."/>
            <person name="Park S."/>
            <person name="Hammonds A.S."/>
            <person name="Booth B.W."/>
            <person name="Celniker S.E."/>
        </authorList>
    </citation>
    <scope>NUCLEOTIDE SEQUENCE [LARGE SCALE GENOMIC DNA]</scope>
    <source>
        <strain evidence="1 2">BDGP4</strain>
    </source>
</reference>
<dbReference type="KEGG" id="bko:CKF48_02620"/>
<organism evidence="1 2">
    <name type="scientific">Cytobacillus kochii</name>
    <dbReference type="NCBI Taxonomy" id="859143"/>
    <lineage>
        <taxon>Bacteria</taxon>
        <taxon>Bacillati</taxon>
        <taxon>Bacillota</taxon>
        <taxon>Bacilli</taxon>
        <taxon>Bacillales</taxon>
        <taxon>Bacillaceae</taxon>
        <taxon>Cytobacillus</taxon>
    </lineage>
</organism>
<proteinExistence type="predicted"/>
<protein>
    <submittedName>
        <fullName evidence="1">ABC transporter-associated protein EcsC</fullName>
    </submittedName>
</protein>